<dbReference type="InterPro" id="IPR007608">
    <property type="entry name" value="Senescence_reg_S40"/>
</dbReference>
<dbReference type="EMBL" id="OU503040">
    <property type="protein sequence ID" value="CAI9762075.1"/>
    <property type="molecule type" value="Genomic_DNA"/>
</dbReference>
<evidence type="ECO:0000313" key="4">
    <source>
        <dbReference type="Proteomes" id="UP000834106"/>
    </source>
</evidence>
<name>A0AAD1Z6D1_9LAMI</name>
<evidence type="ECO:0000313" key="3">
    <source>
        <dbReference type="EMBL" id="CAI9762075.1"/>
    </source>
</evidence>
<dbReference type="PANTHER" id="PTHR46525:SF17">
    <property type="entry name" value="SENESCENCE REGULATOR S40"/>
    <property type="match status" value="1"/>
</dbReference>
<dbReference type="Pfam" id="PF04520">
    <property type="entry name" value="Senescence_reg"/>
    <property type="match status" value="1"/>
</dbReference>
<gene>
    <name evidence="3" type="ORF">FPE_LOCUS9505</name>
</gene>
<evidence type="ECO:0000256" key="1">
    <source>
        <dbReference type="ARBA" id="ARBA00034773"/>
    </source>
</evidence>
<comment type="similarity">
    <text evidence="1">Belongs to the senescence regulator S40 family.</text>
</comment>
<organism evidence="3 4">
    <name type="scientific">Fraxinus pennsylvanica</name>
    <dbReference type="NCBI Taxonomy" id="56036"/>
    <lineage>
        <taxon>Eukaryota</taxon>
        <taxon>Viridiplantae</taxon>
        <taxon>Streptophyta</taxon>
        <taxon>Embryophyta</taxon>
        <taxon>Tracheophyta</taxon>
        <taxon>Spermatophyta</taxon>
        <taxon>Magnoliopsida</taxon>
        <taxon>eudicotyledons</taxon>
        <taxon>Gunneridae</taxon>
        <taxon>Pentapetalae</taxon>
        <taxon>asterids</taxon>
        <taxon>lamiids</taxon>
        <taxon>Lamiales</taxon>
        <taxon>Oleaceae</taxon>
        <taxon>Oleeae</taxon>
        <taxon>Fraxinus</taxon>
    </lineage>
</organism>
<dbReference type="PANTHER" id="PTHR46525">
    <property type="entry name" value="EMB|CAB72159.1"/>
    <property type="match status" value="1"/>
</dbReference>
<evidence type="ECO:0000256" key="2">
    <source>
        <dbReference type="SAM" id="MobiDB-lite"/>
    </source>
</evidence>
<dbReference type="GO" id="GO:0010150">
    <property type="term" value="P:leaf senescence"/>
    <property type="evidence" value="ECO:0007669"/>
    <property type="project" value="UniProtKB-ARBA"/>
</dbReference>
<feature type="compositionally biased region" description="Basic residues" evidence="2">
    <location>
        <begin position="47"/>
        <end position="58"/>
    </location>
</feature>
<reference evidence="3" key="1">
    <citation type="submission" date="2023-05" db="EMBL/GenBank/DDBJ databases">
        <authorList>
            <person name="Huff M."/>
        </authorList>
    </citation>
    <scope>NUCLEOTIDE SEQUENCE</scope>
</reference>
<dbReference type="AlphaFoldDB" id="A0AAD1Z6D1"/>
<sequence>MATEGRKNRRYLGGAERGNPNPIADNDQFELDEAEVIWSNNENAPSHVKKSISGRVRKSVRDGNRVDETGGKSLPVNIPEWSKNEYKNRGGDYQEDAGEDEDDYGVPPHEYLARTRGASLSVHEGVGRTLKGRDLRKVRNAVWKQTGFED</sequence>
<feature type="region of interest" description="Disordered" evidence="2">
    <location>
        <begin position="45"/>
        <end position="109"/>
    </location>
</feature>
<feature type="region of interest" description="Disordered" evidence="2">
    <location>
        <begin position="1"/>
        <end position="26"/>
    </location>
</feature>
<feature type="compositionally biased region" description="Acidic residues" evidence="2">
    <location>
        <begin position="93"/>
        <end position="104"/>
    </location>
</feature>
<evidence type="ECO:0008006" key="5">
    <source>
        <dbReference type="Google" id="ProtNLM"/>
    </source>
</evidence>
<dbReference type="Proteomes" id="UP000834106">
    <property type="component" value="Chromosome 5"/>
</dbReference>
<feature type="compositionally biased region" description="Basic and acidic residues" evidence="2">
    <location>
        <begin position="82"/>
        <end position="92"/>
    </location>
</feature>
<keyword evidence="4" id="KW-1185">Reference proteome</keyword>
<feature type="compositionally biased region" description="Basic and acidic residues" evidence="2">
    <location>
        <begin position="59"/>
        <end position="70"/>
    </location>
</feature>
<protein>
    <recommendedName>
        <fullName evidence="5">Senescence regulator</fullName>
    </recommendedName>
</protein>
<proteinExistence type="inferred from homology"/>
<accession>A0AAD1Z6D1</accession>